<evidence type="ECO:0000259" key="7">
    <source>
        <dbReference type="Pfam" id="PF04893"/>
    </source>
</evidence>
<evidence type="ECO:0000256" key="2">
    <source>
        <dbReference type="ARBA" id="ARBA00010596"/>
    </source>
</evidence>
<sequence length="227" mass="25471">MKFDVQFKFGLKCLQLSVDAKPRVEGNIEVTNVVDGRGTDSDFYTLDEPVWETVKRDLLSVWTKLRCVVFPQANQKLLRNWDLWGPLFICIFVALMLHSSNSSGAQPKFTEAFFIVWVGSFVVTLNIKLLGGTISIFQTLCILGYCLLPLAIDVLICKLVSVSEGGVVSLLVRLLTTICTVAWAQYAATTFLSGSYPEKRKGLALYPVCFFYVVVAWLILSYTHYSK</sequence>
<dbReference type="AlphaFoldDB" id="A0A085MG27"/>
<dbReference type="GO" id="GO:0006888">
    <property type="term" value="P:endoplasmic reticulum to Golgi vesicle-mediated transport"/>
    <property type="evidence" value="ECO:0007669"/>
    <property type="project" value="InterPro"/>
</dbReference>
<feature type="transmembrane region" description="Helical" evidence="6">
    <location>
        <begin position="142"/>
        <end position="161"/>
    </location>
</feature>
<gene>
    <name evidence="8" type="ORF">M513_02951</name>
</gene>
<accession>A0A085MG27</accession>
<evidence type="ECO:0000313" key="9">
    <source>
        <dbReference type="Proteomes" id="UP000030764"/>
    </source>
</evidence>
<keyword evidence="4 6" id="KW-1133">Transmembrane helix</keyword>
<keyword evidence="9" id="KW-1185">Reference proteome</keyword>
<dbReference type="PANTHER" id="PTHR21236">
    <property type="entry name" value="GOLGI MEMBRANE PROTEIN YIP1"/>
    <property type="match status" value="1"/>
</dbReference>
<name>A0A085MG27_9BILA</name>
<feature type="transmembrane region" description="Helical" evidence="6">
    <location>
        <begin position="167"/>
        <end position="192"/>
    </location>
</feature>
<evidence type="ECO:0000256" key="5">
    <source>
        <dbReference type="ARBA" id="ARBA00023136"/>
    </source>
</evidence>
<evidence type="ECO:0000313" key="8">
    <source>
        <dbReference type="EMBL" id="KFD56173.1"/>
    </source>
</evidence>
<evidence type="ECO:0000256" key="3">
    <source>
        <dbReference type="ARBA" id="ARBA00022692"/>
    </source>
</evidence>
<feature type="transmembrane region" description="Helical" evidence="6">
    <location>
        <begin position="83"/>
        <end position="100"/>
    </location>
</feature>
<keyword evidence="5 6" id="KW-0472">Membrane</keyword>
<feature type="transmembrane region" description="Helical" evidence="6">
    <location>
        <begin position="112"/>
        <end position="130"/>
    </location>
</feature>
<feature type="domain" description="Yip1" evidence="7">
    <location>
        <begin position="72"/>
        <end position="218"/>
    </location>
</feature>
<keyword evidence="3 6" id="KW-0812">Transmembrane</keyword>
<feature type="transmembrane region" description="Helical" evidence="6">
    <location>
        <begin position="204"/>
        <end position="225"/>
    </location>
</feature>
<dbReference type="GO" id="GO:0000139">
    <property type="term" value="C:Golgi membrane"/>
    <property type="evidence" value="ECO:0007669"/>
    <property type="project" value="UniProtKB-SubCell"/>
</dbReference>
<dbReference type="GO" id="GO:0005802">
    <property type="term" value="C:trans-Golgi network"/>
    <property type="evidence" value="ECO:0007669"/>
    <property type="project" value="TreeGrafter"/>
</dbReference>
<proteinExistence type="inferred from homology"/>
<organism evidence="8 9">
    <name type="scientific">Trichuris suis</name>
    <name type="common">pig whipworm</name>
    <dbReference type="NCBI Taxonomy" id="68888"/>
    <lineage>
        <taxon>Eukaryota</taxon>
        <taxon>Metazoa</taxon>
        <taxon>Ecdysozoa</taxon>
        <taxon>Nematoda</taxon>
        <taxon>Enoplea</taxon>
        <taxon>Dorylaimia</taxon>
        <taxon>Trichinellida</taxon>
        <taxon>Trichuridae</taxon>
        <taxon>Trichuris</taxon>
    </lineage>
</organism>
<dbReference type="EMBL" id="KL363195">
    <property type="protein sequence ID" value="KFD56173.1"/>
    <property type="molecule type" value="Genomic_DNA"/>
</dbReference>
<dbReference type="Proteomes" id="UP000030764">
    <property type="component" value="Unassembled WGS sequence"/>
</dbReference>
<reference evidence="8 9" key="1">
    <citation type="journal article" date="2014" name="Nat. Genet.">
        <title>Genome and transcriptome of the porcine whipworm Trichuris suis.</title>
        <authorList>
            <person name="Jex A.R."/>
            <person name="Nejsum P."/>
            <person name="Schwarz E.M."/>
            <person name="Hu L."/>
            <person name="Young N.D."/>
            <person name="Hall R.S."/>
            <person name="Korhonen P.K."/>
            <person name="Liao S."/>
            <person name="Thamsborg S."/>
            <person name="Xia J."/>
            <person name="Xu P."/>
            <person name="Wang S."/>
            <person name="Scheerlinck J.P."/>
            <person name="Hofmann A."/>
            <person name="Sternberg P.W."/>
            <person name="Wang J."/>
            <person name="Gasser R.B."/>
        </authorList>
    </citation>
    <scope>NUCLEOTIDE SEQUENCE [LARGE SCALE GENOMIC DNA]</scope>
    <source>
        <strain evidence="8">DCEP-RM93M</strain>
    </source>
</reference>
<dbReference type="InterPro" id="IPR045231">
    <property type="entry name" value="Yip1/4-like"/>
</dbReference>
<dbReference type="PANTHER" id="PTHR21236:SF1">
    <property type="entry name" value="PROTEIN YIPF6"/>
    <property type="match status" value="1"/>
</dbReference>
<comment type="subcellular location">
    <subcellularLocation>
        <location evidence="6">Golgi apparatus membrane</location>
        <topology evidence="6">Multi-pass membrane protein</topology>
    </subcellularLocation>
    <subcellularLocation>
        <location evidence="1">Membrane</location>
        <topology evidence="1">Multi-pass membrane protein</topology>
    </subcellularLocation>
</comment>
<evidence type="ECO:0000256" key="6">
    <source>
        <dbReference type="RuleBase" id="RU361264"/>
    </source>
</evidence>
<dbReference type="Pfam" id="PF04893">
    <property type="entry name" value="Yip1"/>
    <property type="match status" value="1"/>
</dbReference>
<evidence type="ECO:0000256" key="4">
    <source>
        <dbReference type="ARBA" id="ARBA00022989"/>
    </source>
</evidence>
<evidence type="ECO:0000256" key="1">
    <source>
        <dbReference type="ARBA" id="ARBA00004141"/>
    </source>
</evidence>
<comment type="similarity">
    <text evidence="2 6">Belongs to the YIP1 family.</text>
</comment>
<dbReference type="InterPro" id="IPR006977">
    <property type="entry name" value="Yip1_dom"/>
</dbReference>
<protein>
    <recommendedName>
        <fullName evidence="6">Protein YIPF</fullName>
    </recommendedName>
</protein>